<dbReference type="PROSITE" id="PS51318">
    <property type="entry name" value="TAT"/>
    <property type="match status" value="1"/>
</dbReference>
<name>A0A0J6G887_PSEDM</name>
<dbReference type="SUPFAM" id="SSF63829">
    <property type="entry name" value="Calcium-dependent phosphotriesterase"/>
    <property type="match status" value="1"/>
</dbReference>
<dbReference type="InterPro" id="IPR006311">
    <property type="entry name" value="TAT_signal"/>
</dbReference>
<evidence type="ECO:0008006" key="4">
    <source>
        <dbReference type="Google" id="ProtNLM"/>
    </source>
</evidence>
<evidence type="ECO:0000313" key="3">
    <source>
        <dbReference type="Proteomes" id="UP000183613"/>
    </source>
</evidence>
<gene>
    <name evidence="2" type="ORF">SAMN04489800_1223</name>
</gene>
<evidence type="ECO:0000256" key="1">
    <source>
        <dbReference type="SAM" id="MobiDB-lite"/>
    </source>
</evidence>
<feature type="compositionally biased region" description="Polar residues" evidence="1">
    <location>
        <begin position="604"/>
        <end position="613"/>
    </location>
</feature>
<accession>A0A0J6G887</accession>
<sequence length="633" mass="67938">MSLLEENQPTDLEQIIGLSRRGFISAGALCGAAMFLGGGLLSRSALATGVMNANSTLLGFDSISAATADTITLPPGYRSSVLISWGQPLQTGGPAFDPSGNGTASAQEVQFGDNNDGMSLFAFADDPNRALMAINNEYTNYRYLYPHGGSPASAQEVHKAQATEGVSVIEIQRKGDGWQFVQGSPFNRRIHANTPIRLSGPAAGHALLRTQADSSGTRALGTFQNCANGKTPWGTYLTCEENFTDCFGSSDPKQTFDAAQKRYGAVGASKEINWHQHDPRFDLAVNPNELNRHGWVVEIDPFDPLSTPVKRTALGRFKHENAALAETGDGHAVVYMGDDERGEFIYKFISRDKINHQNPKANRDLLDHGTLYVARFDGGDSNPDRPKGHGQWIELTHGKNGVDTGNGFASQAEVLIHARMAASVVGATRMDRPEWIVVSPKDGQVYCTLTNNAKRGEDGQPVGGPNPREKNVYGQILRWKTRNGDHGADTFDWDLFVVAGNPTVHASQPKGGSANITPQNMFNSPDGMGFDDAGRLWILTDGDYSNAGDFAGMGNNQMLCADPASGEIRRFMVGPVGCEVTGISFSPDHKTLFVGIQHPGENGGSTFPENQPNAKPRSSVVAISREDGGIVGA</sequence>
<comment type="caution">
    <text evidence="2">The sequence shown here is derived from an EMBL/GenBank/DDBJ whole genome shotgun (WGS) entry which is preliminary data.</text>
</comment>
<evidence type="ECO:0000313" key="2">
    <source>
        <dbReference type="EMBL" id="SEE55822.1"/>
    </source>
</evidence>
<dbReference type="PANTHER" id="PTHR35399:SF2">
    <property type="entry name" value="DUF839 DOMAIN-CONTAINING PROTEIN"/>
    <property type="match status" value="1"/>
</dbReference>
<dbReference type="InterPro" id="IPR008557">
    <property type="entry name" value="PhoX"/>
</dbReference>
<dbReference type="Proteomes" id="UP000183613">
    <property type="component" value="Unassembled WGS sequence"/>
</dbReference>
<feature type="region of interest" description="Disordered" evidence="1">
    <location>
        <begin position="599"/>
        <end position="619"/>
    </location>
</feature>
<protein>
    <recommendedName>
        <fullName evidence="4">Transcriptional initiation protein Tat</fullName>
    </recommendedName>
</protein>
<dbReference type="RefSeq" id="WP_048361153.1">
    <property type="nucleotide sequence ID" value="NZ_FNUD01000002.1"/>
</dbReference>
<dbReference type="Pfam" id="PF05787">
    <property type="entry name" value="PhoX"/>
    <property type="match status" value="1"/>
</dbReference>
<dbReference type="AlphaFoldDB" id="A0A0J6G887"/>
<dbReference type="EMBL" id="FNUD01000002">
    <property type="protein sequence ID" value="SEE55822.1"/>
    <property type="molecule type" value="Genomic_DNA"/>
</dbReference>
<dbReference type="OrthoDB" id="9801383at2"/>
<keyword evidence="3" id="KW-1185">Reference proteome</keyword>
<organism evidence="2 3">
    <name type="scientific">Pseudomonas deceptionensis</name>
    <dbReference type="NCBI Taxonomy" id="882211"/>
    <lineage>
        <taxon>Bacteria</taxon>
        <taxon>Pseudomonadati</taxon>
        <taxon>Pseudomonadota</taxon>
        <taxon>Gammaproteobacteria</taxon>
        <taxon>Pseudomonadales</taxon>
        <taxon>Pseudomonadaceae</taxon>
        <taxon>Pseudomonas</taxon>
    </lineage>
</organism>
<proteinExistence type="predicted"/>
<dbReference type="PATRIC" id="fig|882211.3.peg.3472"/>
<dbReference type="PANTHER" id="PTHR35399">
    <property type="entry name" value="SLR8030 PROTEIN"/>
    <property type="match status" value="1"/>
</dbReference>
<reference evidence="2" key="1">
    <citation type="submission" date="2016-10" db="EMBL/GenBank/DDBJ databases">
        <authorList>
            <person name="Varghese N."/>
            <person name="Submissions S."/>
        </authorList>
    </citation>
    <scope>NUCLEOTIDE SEQUENCE [LARGE SCALE GENOMIC DNA]</scope>
    <source>
        <strain evidence="2">LMG 25555</strain>
    </source>
</reference>